<organism evidence="11 12">
    <name type="scientific">Endozoicomonas gorgoniicola</name>
    <dbReference type="NCBI Taxonomy" id="1234144"/>
    <lineage>
        <taxon>Bacteria</taxon>
        <taxon>Pseudomonadati</taxon>
        <taxon>Pseudomonadota</taxon>
        <taxon>Gammaproteobacteria</taxon>
        <taxon>Oceanospirillales</taxon>
        <taxon>Endozoicomonadaceae</taxon>
        <taxon>Endozoicomonas</taxon>
    </lineage>
</organism>
<dbReference type="RefSeq" id="WP_262568393.1">
    <property type="nucleotide sequence ID" value="NZ_JAPFCC010000001.1"/>
</dbReference>
<keyword evidence="12" id="KW-1185">Reference proteome</keyword>
<reference evidence="11 12" key="1">
    <citation type="submission" date="2022-10" db="EMBL/GenBank/DDBJ databases">
        <title>High-quality genome sequences of two octocoral-associated bacteria, Endozoicomonas euniceicola EF212 and Endozoicomonas gorgoniicola PS125.</title>
        <authorList>
            <person name="Chiou Y.-J."/>
            <person name="Chen Y.-H."/>
        </authorList>
    </citation>
    <scope>NUCLEOTIDE SEQUENCE [LARGE SCALE GENOMIC DNA]</scope>
    <source>
        <strain evidence="11 12">PS125</strain>
    </source>
</reference>
<sequence length="461" mass="48797">MGSELIASSCSRVIVGLGKTGLSCARYLSGKQLPFRVMDTRAQPPGIDQLKAEYPDVEVYTGGFNQEWLNNADELVVSPGIAVAEPAIAEAVACGARVVGDIELFCRDAEAPIVAITGSNGKSTVTTLLGEMAEAAGIQVGIGGNIGTPALELLEKGNCELYILELSSFQLETTWSLKAAVATVLNLSPDHMDRYPSMVEYHQAKQRIYKGCKSAVYNKQDALTTPLLPAAVSGVAFTAGKPDLHDYGLLQNGDTTWLCKGVEKLLDSSQMKLCGQHNQTNALAALALGEQVGIPLSAMLSVLKRFTGLEHRCEWVAEQDDVVWINDSKATNVGATVAAIEGLGSTIKGKLVLIAGGDGKGADFSELKQPVSQFVRKLVLMGRDAPAIEQAVGDTVSSEYAQGLDEAIEVAARVSQPGDIVLLAPACASFDMFASFEQRGDLFRQQVVGFLGSLSESGKPV</sequence>
<keyword evidence="3 7" id="KW-0963">Cytoplasm</keyword>
<keyword evidence="7 8" id="KW-0132">Cell division</keyword>
<comment type="subcellular location">
    <subcellularLocation>
        <location evidence="1 7 8">Cytoplasm</location>
    </subcellularLocation>
</comment>
<keyword evidence="7 8" id="KW-0961">Cell wall biogenesis/degradation</keyword>
<dbReference type="InterPro" id="IPR013221">
    <property type="entry name" value="Mur_ligase_cen"/>
</dbReference>
<protein>
    <recommendedName>
        <fullName evidence="7 8">UDP-N-acetylmuramoylalanine--D-glutamate ligase</fullName>
        <ecNumber evidence="7 8">6.3.2.9</ecNumber>
    </recommendedName>
    <alternativeName>
        <fullName evidence="7">D-glutamic acid-adding enzyme</fullName>
    </alternativeName>
    <alternativeName>
        <fullName evidence="7">UDP-N-acetylmuramoyl-L-alanyl-D-glutamate synthetase</fullName>
    </alternativeName>
</protein>
<evidence type="ECO:0000259" key="9">
    <source>
        <dbReference type="Pfam" id="PF02875"/>
    </source>
</evidence>
<comment type="similarity">
    <text evidence="7">Belongs to the MurCDEF family.</text>
</comment>
<dbReference type="Pfam" id="PF02875">
    <property type="entry name" value="Mur_ligase_C"/>
    <property type="match status" value="1"/>
</dbReference>
<evidence type="ECO:0000256" key="8">
    <source>
        <dbReference type="RuleBase" id="RU003664"/>
    </source>
</evidence>
<dbReference type="NCBIfam" id="TIGR01087">
    <property type="entry name" value="murD"/>
    <property type="match status" value="1"/>
</dbReference>
<evidence type="ECO:0000256" key="6">
    <source>
        <dbReference type="ARBA" id="ARBA00022840"/>
    </source>
</evidence>
<comment type="catalytic activity">
    <reaction evidence="7 8">
        <text>UDP-N-acetyl-alpha-D-muramoyl-L-alanine + D-glutamate + ATP = UDP-N-acetyl-alpha-D-muramoyl-L-alanyl-D-glutamate + ADP + phosphate + H(+)</text>
        <dbReference type="Rhea" id="RHEA:16429"/>
        <dbReference type="ChEBI" id="CHEBI:15378"/>
        <dbReference type="ChEBI" id="CHEBI:29986"/>
        <dbReference type="ChEBI" id="CHEBI:30616"/>
        <dbReference type="ChEBI" id="CHEBI:43474"/>
        <dbReference type="ChEBI" id="CHEBI:83898"/>
        <dbReference type="ChEBI" id="CHEBI:83900"/>
        <dbReference type="ChEBI" id="CHEBI:456216"/>
        <dbReference type="EC" id="6.3.2.9"/>
    </reaction>
</comment>
<dbReference type="InterPro" id="IPR004101">
    <property type="entry name" value="Mur_ligase_C"/>
</dbReference>
<dbReference type="EC" id="6.3.2.9" evidence="7 8"/>
<dbReference type="Gene3D" id="3.40.1190.10">
    <property type="entry name" value="Mur-like, catalytic domain"/>
    <property type="match status" value="1"/>
</dbReference>
<evidence type="ECO:0000313" key="11">
    <source>
        <dbReference type="EMBL" id="MCW7553575.1"/>
    </source>
</evidence>
<evidence type="ECO:0000259" key="10">
    <source>
        <dbReference type="Pfam" id="PF08245"/>
    </source>
</evidence>
<dbReference type="PANTHER" id="PTHR43692:SF1">
    <property type="entry name" value="UDP-N-ACETYLMURAMOYLALANINE--D-GLUTAMATE LIGASE"/>
    <property type="match status" value="1"/>
</dbReference>
<dbReference type="InterPro" id="IPR036565">
    <property type="entry name" value="Mur-like_cat_sf"/>
</dbReference>
<dbReference type="GO" id="GO:0008764">
    <property type="term" value="F:UDP-N-acetylmuramoylalanine-D-glutamate ligase activity"/>
    <property type="evidence" value="ECO:0007669"/>
    <property type="project" value="UniProtKB-EC"/>
</dbReference>
<dbReference type="HAMAP" id="MF_00639">
    <property type="entry name" value="MurD"/>
    <property type="match status" value="1"/>
</dbReference>
<dbReference type="SUPFAM" id="SSF53244">
    <property type="entry name" value="MurD-like peptide ligases, peptide-binding domain"/>
    <property type="match status" value="1"/>
</dbReference>
<accession>A0ABT3MW40</accession>
<evidence type="ECO:0000256" key="5">
    <source>
        <dbReference type="ARBA" id="ARBA00022741"/>
    </source>
</evidence>
<keyword evidence="7 8" id="KW-0131">Cell cycle</keyword>
<evidence type="ECO:0000313" key="12">
    <source>
        <dbReference type="Proteomes" id="UP001209854"/>
    </source>
</evidence>
<evidence type="ECO:0000256" key="3">
    <source>
        <dbReference type="ARBA" id="ARBA00022490"/>
    </source>
</evidence>
<comment type="caution">
    <text evidence="11">The sequence shown here is derived from an EMBL/GenBank/DDBJ whole genome shotgun (WGS) entry which is preliminary data.</text>
</comment>
<evidence type="ECO:0000256" key="2">
    <source>
        <dbReference type="ARBA" id="ARBA00004752"/>
    </source>
</evidence>
<comment type="function">
    <text evidence="7 8">Cell wall formation. Catalyzes the addition of glutamate to the nucleotide precursor UDP-N-acetylmuramoyl-L-alanine (UMA).</text>
</comment>
<dbReference type="Proteomes" id="UP001209854">
    <property type="component" value="Unassembled WGS sequence"/>
</dbReference>
<feature type="domain" description="Mur ligase central" evidence="10">
    <location>
        <begin position="116"/>
        <end position="288"/>
    </location>
</feature>
<feature type="binding site" evidence="7">
    <location>
        <begin position="118"/>
        <end position="124"/>
    </location>
    <ligand>
        <name>ATP</name>
        <dbReference type="ChEBI" id="CHEBI:30616"/>
    </ligand>
</feature>
<keyword evidence="4 7" id="KW-0436">Ligase</keyword>
<keyword evidence="7 8" id="KW-0573">Peptidoglycan synthesis</keyword>
<proteinExistence type="inferred from homology"/>
<evidence type="ECO:0000256" key="7">
    <source>
        <dbReference type="HAMAP-Rule" id="MF_00639"/>
    </source>
</evidence>
<dbReference type="InterPro" id="IPR005762">
    <property type="entry name" value="MurD"/>
</dbReference>
<evidence type="ECO:0000256" key="4">
    <source>
        <dbReference type="ARBA" id="ARBA00022598"/>
    </source>
</evidence>
<dbReference type="PANTHER" id="PTHR43692">
    <property type="entry name" value="UDP-N-ACETYLMURAMOYLALANINE--D-GLUTAMATE LIGASE"/>
    <property type="match status" value="1"/>
</dbReference>
<dbReference type="EMBL" id="JAPFCC010000001">
    <property type="protein sequence ID" value="MCW7553575.1"/>
    <property type="molecule type" value="Genomic_DNA"/>
</dbReference>
<dbReference type="Gene3D" id="3.40.50.720">
    <property type="entry name" value="NAD(P)-binding Rossmann-like Domain"/>
    <property type="match status" value="1"/>
</dbReference>
<keyword evidence="7 8" id="KW-0133">Cell shape</keyword>
<keyword evidence="5 7" id="KW-0547">Nucleotide-binding</keyword>
<evidence type="ECO:0000256" key="1">
    <source>
        <dbReference type="ARBA" id="ARBA00004496"/>
    </source>
</evidence>
<dbReference type="SUPFAM" id="SSF53623">
    <property type="entry name" value="MurD-like peptide ligases, catalytic domain"/>
    <property type="match status" value="1"/>
</dbReference>
<keyword evidence="6 7" id="KW-0067">ATP-binding</keyword>
<dbReference type="Gene3D" id="3.90.190.20">
    <property type="entry name" value="Mur ligase, C-terminal domain"/>
    <property type="match status" value="1"/>
</dbReference>
<name>A0ABT3MW40_9GAMM</name>
<dbReference type="InterPro" id="IPR036615">
    <property type="entry name" value="Mur_ligase_C_dom_sf"/>
</dbReference>
<dbReference type="Pfam" id="PF21799">
    <property type="entry name" value="MurD-like_N"/>
    <property type="match status" value="1"/>
</dbReference>
<comment type="pathway">
    <text evidence="2 7 8">Cell wall biogenesis; peptidoglycan biosynthesis.</text>
</comment>
<feature type="domain" description="Mur ligase C-terminal" evidence="9">
    <location>
        <begin position="311"/>
        <end position="427"/>
    </location>
</feature>
<gene>
    <name evidence="7 11" type="primary">murD</name>
    <name evidence="11" type="ORF">NX722_13250</name>
</gene>
<dbReference type="Pfam" id="PF08245">
    <property type="entry name" value="Mur_ligase_M"/>
    <property type="match status" value="1"/>
</dbReference>
<dbReference type="SUPFAM" id="SSF51984">
    <property type="entry name" value="MurCD N-terminal domain"/>
    <property type="match status" value="1"/>
</dbReference>